<dbReference type="InterPro" id="IPR041047">
    <property type="entry name" value="LPD1"/>
</dbReference>
<evidence type="ECO:0000313" key="2">
    <source>
        <dbReference type="EMBL" id="MDM7861455.1"/>
    </source>
</evidence>
<dbReference type="Pfam" id="PF18796">
    <property type="entry name" value="LPD1"/>
    <property type="match status" value="1"/>
</dbReference>
<name>A0ABT7SZ54_9ALTE</name>
<dbReference type="EMBL" id="JAUCBP010000011">
    <property type="protein sequence ID" value="MDM7861455.1"/>
    <property type="molecule type" value="Genomic_DNA"/>
</dbReference>
<gene>
    <name evidence="2" type="ORF">QTP81_12710</name>
</gene>
<evidence type="ECO:0000259" key="1">
    <source>
        <dbReference type="Pfam" id="PF18796"/>
    </source>
</evidence>
<evidence type="ECO:0000313" key="3">
    <source>
        <dbReference type="Proteomes" id="UP001234343"/>
    </source>
</evidence>
<protein>
    <recommendedName>
        <fullName evidence="1">Large polyvalent protein-associated domain-containing protein</fullName>
    </recommendedName>
</protein>
<accession>A0ABT7SZ54</accession>
<dbReference type="Proteomes" id="UP001234343">
    <property type="component" value="Unassembled WGS sequence"/>
</dbReference>
<dbReference type="NCBIfam" id="NF041907">
    <property type="entry name" value="CLCA_X"/>
    <property type="match status" value="1"/>
</dbReference>
<dbReference type="RefSeq" id="WP_289365994.1">
    <property type="nucleotide sequence ID" value="NZ_JAUCBP010000011.1"/>
</dbReference>
<reference evidence="2 3" key="1">
    <citation type="submission" date="2023-06" db="EMBL/GenBank/DDBJ databases">
        <title>Alteromonas sp. ASW11-36 isolated from intertidal sand.</title>
        <authorList>
            <person name="Li Y."/>
        </authorList>
    </citation>
    <scope>NUCLEOTIDE SEQUENCE [LARGE SCALE GENOMIC DNA]</scope>
    <source>
        <strain evidence="2 3">ASW11-36</strain>
    </source>
</reference>
<proteinExistence type="predicted"/>
<feature type="domain" description="Large polyvalent protein-associated" evidence="1">
    <location>
        <begin position="183"/>
        <end position="254"/>
    </location>
</feature>
<keyword evidence="3" id="KW-1185">Reference proteome</keyword>
<comment type="caution">
    <text evidence="2">The sequence shown here is derived from an EMBL/GenBank/DDBJ whole genome shotgun (WGS) entry which is preliminary data.</text>
</comment>
<organism evidence="2 3">
    <name type="scientific">Alteromonas arenosi</name>
    <dbReference type="NCBI Taxonomy" id="3055817"/>
    <lineage>
        <taxon>Bacteria</taxon>
        <taxon>Pseudomonadati</taxon>
        <taxon>Pseudomonadota</taxon>
        <taxon>Gammaproteobacteria</taxon>
        <taxon>Alteromonadales</taxon>
        <taxon>Alteromonadaceae</taxon>
        <taxon>Alteromonas/Salinimonas group</taxon>
        <taxon>Alteromonas</taxon>
    </lineage>
</organism>
<sequence>MSRLHKPYFRNGDNHRAGADVSFSDVRKVFGFRSIEIGRWVTKEEQQLAANLFFDALCDLADILQVPTPVISLNGNLSLAFGKGGNKYASAHYNASIRQLALAKNAGGGALAHEWFHAFDHYIASKAFVQPKRLDFASSLWLAEARAREHPLNERLFSIFESMFLAEDLVSMSPLMQRSVHIDKAMGGYYFAQPPEVAARAFEAVLQNHTIKNQFLVSGTKQSNEAQLGAYPDKAEQQALNQRLGDYFSLLGRAVDAKHA</sequence>